<dbReference type="Proteomes" id="UP000594454">
    <property type="component" value="Chromosome 3"/>
</dbReference>
<dbReference type="OrthoDB" id="6350087at2759"/>
<feature type="region of interest" description="Disordered" evidence="1">
    <location>
        <begin position="365"/>
        <end position="432"/>
    </location>
</feature>
<evidence type="ECO:0000256" key="1">
    <source>
        <dbReference type="SAM" id="MobiDB-lite"/>
    </source>
</evidence>
<reference evidence="2 3" key="1">
    <citation type="submission" date="2020-11" db="EMBL/GenBank/DDBJ databases">
        <authorList>
            <person name="Wallbank WR R."/>
            <person name="Pardo Diaz C."/>
            <person name="Kozak K."/>
            <person name="Martin S."/>
            <person name="Jiggins C."/>
            <person name="Moest M."/>
            <person name="Warren A I."/>
            <person name="Generalovic N T."/>
            <person name="Byers J.R.P. K."/>
            <person name="Montejo-Kovacevich G."/>
            <person name="Yen C E."/>
        </authorList>
    </citation>
    <scope>NUCLEOTIDE SEQUENCE [LARGE SCALE GENOMIC DNA]</scope>
</reference>
<protein>
    <submittedName>
        <fullName evidence="2">Uncharacterized protein</fullName>
    </submittedName>
</protein>
<feature type="region of interest" description="Disordered" evidence="1">
    <location>
        <begin position="180"/>
        <end position="232"/>
    </location>
</feature>
<dbReference type="InParanoid" id="A0A7R8YTD7"/>
<name>A0A7R8YTD7_HERIL</name>
<accession>A0A7R8YTD7</accession>
<feature type="compositionally biased region" description="Pro residues" evidence="1">
    <location>
        <begin position="471"/>
        <end position="482"/>
    </location>
</feature>
<organism evidence="2 3">
    <name type="scientific">Hermetia illucens</name>
    <name type="common">Black soldier fly</name>
    <dbReference type="NCBI Taxonomy" id="343691"/>
    <lineage>
        <taxon>Eukaryota</taxon>
        <taxon>Metazoa</taxon>
        <taxon>Ecdysozoa</taxon>
        <taxon>Arthropoda</taxon>
        <taxon>Hexapoda</taxon>
        <taxon>Insecta</taxon>
        <taxon>Pterygota</taxon>
        <taxon>Neoptera</taxon>
        <taxon>Endopterygota</taxon>
        <taxon>Diptera</taxon>
        <taxon>Brachycera</taxon>
        <taxon>Stratiomyomorpha</taxon>
        <taxon>Stratiomyidae</taxon>
        <taxon>Hermetiinae</taxon>
        <taxon>Hermetia</taxon>
    </lineage>
</organism>
<dbReference type="AlphaFoldDB" id="A0A7R8YTD7"/>
<keyword evidence="3" id="KW-1185">Reference proteome</keyword>
<evidence type="ECO:0000313" key="2">
    <source>
        <dbReference type="EMBL" id="CAD7084617.1"/>
    </source>
</evidence>
<evidence type="ECO:0000313" key="3">
    <source>
        <dbReference type="Proteomes" id="UP000594454"/>
    </source>
</evidence>
<feature type="compositionally biased region" description="Basic and acidic residues" evidence="1">
    <location>
        <begin position="404"/>
        <end position="413"/>
    </location>
</feature>
<feature type="region of interest" description="Disordered" evidence="1">
    <location>
        <begin position="104"/>
        <end position="124"/>
    </location>
</feature>
<proteinExistence type="predicted"/>
<gene>
    <name evidence="2" type="ORF">HERILL_LOCUS7501</name>
</gene>
<dbReference type="EMBL" id="LR899011">
    <property type="protein sequence ID" value="CAD7084617.1"/>
    <property type="molecule type" value="Genomic_DNA"/>
</dbReference>
<feature type="compositionally biased region" description="Polar residues" evidence="1">
    <location>
        <begin position="215"/>
        <end position="224"/>
    </location>
</feature>
<feature type="region of interest" description="Disordered" evidence="1">
    <location>
        <begin position="458"/>
        <end position="486"/>
    </location>
</feature>
<sequence>MMDWSRCSKVYSTRRSSKRKTLLTLSLATYAVLLCLIPLVVARNIGTDNGDADGVAFGPPGLEDVFSDSEVHHLSHHKRHHHSNNRIDNEDSINSVKDWTANRKRKLRDRNVQKHTEEDNEYEKISSPSVIAAKAKGASKTNLKYLEPDKKFFDYFPIEDVELNYDPKEDDIRVVLLSDDDDTDGKKKKSKKFTASTLMKKTHPHQRQKRDVQYPGSQDESATSADGEGGKITKRNVFPQYLSSNSIPGADCNYIPQSSPNFPWFPRPSRFYLPVVYVPVPVFQGYVPSYPFYHNPALSYPGYLPPPCSPPTACAPPTNPPPAPVVPTMPSGNKTNLADRFGNDDYPIVYPEDDRVIWDASPARDQTVSSFDQPSPPAAALPFPTTTQRPATVSTRRPPPPLIHRPDRPEKPIVRRTSTTRPTTGFRRPNEMRKFASAIANQRVSGIFDSSASNALGGGFRSSFGAQPARRPTPPPPPPPTQDPETPSRCIWAIVSCCSRNDLAVRYACFEQLGCHGAFWDRNPCADKVQDAALEETSRFFDRK</sequence>